<accession>A0A6N9U7Q4</accession>
<dbReference type="AlphaFoldDB" id="A0A6N9U7Q4"/>
<evidence type="ECO:0000256" key="1">
    <source>
        <dbReference type="SAM" id="MobiDB-lite"/>
    </source>
</evidence>
<feature type="compositionally biased region" description="Basic and acidic residues" evidence="1">
    <location>
        <begin position="288"/>
        <end position="304"/>
    </location>
</feature>
<protein>
    <submittedName>
        <fullName evidence="3">Uncharacterized protein</fullName>
    </submittedName>
</protein>
<feature type="compositionally biased region" description="Polar residues" evidence="1">
    <location>
        <begin position="363"/>
        <end position="372"/>
    </location>
</feature>
<feature type="region of interest" description="Disordered" evidence="1">
    <location>
        <begin position="288"/>
        <end position="372"/>
    </location>
</feature>
<feature type="region of interest" description="Disordered" evidence="1">
    <location>
        <begin position="78"/>
        <end position="114"/>
    </location>
</feature>
<gene>
    <name evidence="3" type="ORF">G3I29_21070</name>
</gene>
<proteinExistence type="predicted"/>
<keyword evidence="2" id="KW-0812">Transmembrane</keyword>
<feature type="region of interest" description="Disordered" evidence="1">
    <location>
        <begin position="137"/>
        <end position="267"/>
    </location>
</feature>
<reference evidence="3 4" key="1">
    <citation type="submission" date="2020-01" db="EMBL/GenBank/DDBJ databases">
        <title>Insect and environment-associated Actinomycetes.</title>
        <authorList>
            <person name="Currrie C."/>
            <person name="Chevrette M."/>
            <person name="Carlson C."/>
            <person name="Stubbendieck R."/>
            <person name="Wendt-Pienkowski E."/>
        </authorList>
    </citation>
    <scope>NUCLEOTIDE SEQUENCE [LARGE SCALE GENOMIC DNA]</scope>
    <source>
        <strain evidence="3 4">SID11342</strain>
    </source>
</reference>
<keyword evidence="2" id="KW-1133">Transmembrane helix</keyword>
<feature type="compositionally biased region" description="Acidic residues" evidence="1">
    <location>
        <begin position="10"/>
        <end position="20"/>
    </location>
</feature>
<feature type="transmembrane region" description="Helical" evidence="2">
    <location>
        <begin position="122"/>
        <end position="145"/>
    </location>
</feature>
<evidence type="ECO:0000313" key="4">
    <source>
        <dbReference type="Proteomes" id="UP000471293"/>
    </source>
</evidence>
<name>A0A6N9U7Q4_STRHA</name>
<dbReference type="EMBL" id="JAAGLQ010000456">
    <property type="protein sequence ID" value="NEA17956.1"/>
    <property type="molecule type" value="Genomic_DNA"/>
</dbReference>
<feature type="compositionally biased region" description="Gly residues" evidence="1">
    <location>
        <begin position="230"/>
        <end position="243"/>
    </location>
</feature>
<organism evidence="3 4">
    <name type="scientific">Streptomyces halstedii</name>
    <dbReference type="NCBI Taxonomy" id="1944"/>
    <lineage>
        <taxon>Bacteria</taxon>
        <taxon>Bacillati</taxon>
        <taxon>Actinomycetota</taxon>
        <taxon>Actinomycetes</taxon>
        <taxon>Kitasatosporales</taxon>
        <taxon>Streptomycetaceae</taxon>
        <taxon>Streptomyces</taxon>
    </lineage>
</organism>
<comment type="caution">
    <text evidence="3">The sequence shown here is derived from an EMBL/GenBank/DDBJ whole genome shotgun (WGS) entry which is preliminary data.</text>
</comment>
<dbReference type="Proteomes" id="UP000471293">
    <property type="component" value="Unassembled WGS sequence"/>
</dbReference>
<evidence type="ECO:0000313" key="3">
    <source>
        <dbReference type="EMBL" id="NEA17956.1"/>
    </source>
</evidence>
<feature type="compositionally biased region" description="Gly residues" evidence="1">
    <location>
        <begin position="314"/>
        <end position="328"/>
    </location>
</feature>
<keyword evidence="2" id="KW-0472">Membrane</keyword>
<feature type="compositionally biased region" description="Low complexity" evidence="1">
    <location>
        <begin position="175"/>
        <end position="189"/>
    </location>
</feature>
<evidence type="ECO:0000256" key="2">
    <source>
        <dbReference type="SAM" id="Phobius"/>
    </source>
</evidence>
<feature type="compositionally biased region" description="Low complexity" evidence="1">
    <location>
        <begin position="154"/>
        <end position="165"/>
    </location>
</feature>
<sequence length="372" mass="37235">MDAEGHVMADEQDEWLDADTAENLLRGDRVEPDDAPGPNGAWRLDALLRAVRTPGPSAGELPGEEGVLAAFREASGAAARKRDGAARSTGPAGRQDIPRSVRIGPARPAPFRRPRWTRPVRYGLAVSLAGCALGGVAVAGSSGMLPGPFGGQGAPVPASSVSSEASPRELGAEVPGADPSAPPSGSASPPVTPGKPEEAGQEDGRTEDGGDPAGGGGDPDGDDTATGRGSSDGAGGTGEGDASGGATAPSPGRTGESATEAYGKSLRVCRKYRDDALSGEDRRRLLELARGERNVERFCDRLLGEEGGDEDGRSGGGKNGADGGGHGSGGDEDGGTSLPPISFRTADPDPDPDGDGSPFAAPTSSTDLAATR</sequence>
<feature type="compositionally biased region" description="Basic and acidic residues" evidence="1">
    <location>
        <begin position="195"/>
        <end position="208"/>
    </location>
</feature>
<feature type="region of interest" description="Disordered" evidence="1">
    <location>
        <begin position="1"/>
        <end position="41"/>
    </location>
</feature>